<accession>A0ABD0UPG2</accession>
<protein>
    <submittedName>
        <fullName evidence="1">Uncharacterized protein</fullName>
    </submittedName>
</protein>
<proteinExistence type="predicted"/>
<dbReference type="Proteomes" id="UP001552299">
    <property type="component" value="Unassembled WGS sequence"/>
</dbReference>
<sequence length="488" mass="51776">MTTSTEVRRILGVGKVAGVGGGGGCPRMIQSPARHRHCVVRSTNPALITLPPRPPPPQAIRFPFFFPFPNTGLTSTTIAACSHTFTAPPRTSILTIPTYPSAPAISTAVFPFAVLAIRSAPRFTSISTASACPASTAQCSAVYPSSSLASICAPFASKTLITSIHPLNPAIIKAVHPDPSLTSTAAPISIARDNALTSPLLAAAIRLSSAFIRSKNRRCRSSFATSYAVFPALFLASLSPAHPPAIRSLAITSSPSAAATWSGVSPPAPQASTLAPAEIRISEQSRRFSAMAKCSAVRPSVATASLGLCRRRPPCEEELGNDGLSVSRRSFQRRPPLARCLHVCAEFYEELHQVGATASDGELKKRSALSVGGVGRMPIRIALLQHFSYLLHFAVFYQTREDGGSDIEDAETGVSEYVLLLCIEPAGWDSVECAGSCADADDGVDIEGIVGSRNAVGDERSSRLLRQRNIPFVFVLWIGLDVMFSSYE</sequence>
<gene>
    <name evidence="1" type="ORF">M5K25_018036</name>
</gene>
<comment type="caution">
    <text evidence="1">The sequence shown here is derived from an EMBL/GenBank/DDBJ whole genome shotgun (WGS) entry which is preliminary data.</text>
</comment>
<keyword evidence="2" id="KW-1185">Reference proteome</keyword>
<evidence type="ECO:0000313" key="2">
    <source>
        <dbReference type="Proteomes" id="UP001552299"/>
    </source>
</evidence>
<dbReference type="EMBL" id="JANQDX010000014">
    <property type="protein sequence ID" value="KAL0912088.1"/>
    <property type="molecule type" value="Genomic_DNA"/>
</dbReference>
<evidence type="ECO:0000313" key="1">
    <source>
        <dbReference type="EMBL" id="KAL0912088.1"/>
    </source>
</evidence>
<dbReference type="AlphaFoldDB" id="A0ABD0UPG2"/>
<organism evidence="1 2">
    <name type="scientific">Dendrobium thyrsiflorum</name>
    <name type="common">Pinecone-like raceme dendrobium</name>
    <name type="synonym">Orchid</name>
    <dbReference type="NCBI Taxonomy" id="117978"/>
    <lineage>
        <taxon>Eukaryota</taxon>
        <taxon>Viridiplantae</taxon>
        <taxon>Streptophyta</taxon>
        <taxon>Embryophyta</taxon>
        <taxon>Tracheophyta</taxon>
        <taxon>Spermatophyta</taxon>
        <taxon>Magnoliopsida</taxon>
        <taxon>Liliopsida</taxon>
        <taxon>Asparagales</taxon>
        <taxon>Orchidaceae</taxon>
        <taxon>Epidendroideae</taxon>
        <taxon>Malaxideae</taxon>
        <taxon>Dendrobiinae</taxon>
        <taxon>Dendrobium</taxon>
    </lineage>
</organism>
<reference evidence="1 2" key="1">
    <citation type="journal article" date="2024" name="Plant Biotechnol. J.">
        <title>Dendrobium thyrsiflorum genome and its molecular insights into genes involved in important horticultural traits.</title>
        <authorList>
            <person name="Chen B."/>
            <person name="Wang J.Y."/>
            <person name="Zheng P.J."/>
            <person name="Li K.L."/>
            <person name="Liang Y.M."/>
            <person name="Chen X.F."/>
            <person name="Zhang C."/>
            <person name="Zhao X."/>
            <person name="He X."/>
            <person name="Zhang G.Q."/>
            <person name="Liu Z.J."/>
            <person name="Xu Q."/>
        </authorList>
    </citation>
    <scope>NUCLEOTIDE SEQUENCE [LARGE SCALE GENOMIC DNA]</scope>
    <source>
        <strain evidence="1">GZMU011</strain>
    </source>
</reference>
<name>A0ABD0UPG2_DENTH</name>